<sequence>MRVVLATSRPFFRLTPLTDEAVLREALVRQGAEVHIVPWEEICYDWSRADIVLLSSTWNYYEHKQRFLSWCEAISQCTLLLNPLPVIQWNIEKLQYFADLAAARIPLISTIPLKKHEAYDLLALLTHHGWSQAVIKPSCSANSNGTYRIEKQRIQEAGQYLRDLLCAGDVLLQPYITNVSRERERSHVFIDGTWSHAFLKRPFAPRGRVPLEEPMLPQDVSGLQQEIELATHILQIAEQLIGCSLLYGRVDIIKDDQGILRLMELELMEPYKHLEYAGAAERLSQALVKMYQNKEEYEDRLGIHPVCSSTA</sequence>
<dbReference type="SUPFAM" id="SSF56059">
    <property type="entry name" value="Glutathione synthetase ATP-binding domain-like"/>
    <property type="match status" value="1"/>
</dbReference>
<dbReference type="Proteomes" id="UP000597444">
    <property type="component" value="Unassembled WGS sequence"/>
</dbReference>
<evidence type="ECO:0008006" key="3">
    <source>
        <dbReference type="Google" id="ProtNLM"/>
    </source>
</evidence>
<evidence type="ECO:0000313" key="2">
    <source>
        <dbReference type="Proteomes" id="UP000597444"/>
    </source>
</evidence>
<dbReference type="PANTHER" id="PTHR39217:SF1">
    <property type="entry name" value="GLUTATHIONE SYNTHETASE"/>
    <property type="match status" value="1"/>
</dbReference>
<evidence type="ECO:0000313" key="1">
    <source>
        <dbReference type="EMBL" id="GHP00892.1"/>
    </source>
</evidence>
<keyword evidence="2" id="KW-1185">Reference proteome</keyword>
<reference evidence="1" key="1">
    <citation type="submission" date="2020-10" db="EMBL/GenBank/DDBJ databases">
        <title>Taxonomic study of unclassified bacteria belonging to the class Ktedonobacteria.</title>
        <authorList>
            <person name="Yabe S."/>
            <person name="Wang C.M."/>
            <person name="Zheng Y."/>
            <person name="Sakai Y."/>
            <person name="Cavaletti L."/>
            <person name="Monciardini P."/>
            <person name="Donadio S."/>
        </authorList>
    </citation>
    <scope>NUCLEOTIDE SEQUENCE</scope>
    <source>
        <strain evidence="1">ID150040</strain>
    </source>
</reference>
<comment type="caution">
    <text evidence="1">The sequence shown here is derived from an EMBL/GenBank/DDBJ whole genome shotgun (WGS) entry which is preliminary data.</text>
</comment>
<protein>
    <recommendedName>
        <fullName evidence="3">ATP-grasp domain-containing protein</fullName>
    </recommendedName>
</protein>
<dbReference type="EMBL" id="BNJK01000003">
    <property type="protein sequence ID" value="GHP00892.1"/>
    <property type="molecule type" value="Genomic_DNA"/>
</dbReference>
<dbReference type="RefSeq" id="WP_220211462.1">
    <property type="nucleotide sequence ID" value="NZ_BNJK01000003.1"/>
</dbReference>
<proteinExistence type="predicted"/>
<name>A0A8J3J3I5_9CHLR</name>
<dbReference type="AlphaFoldDB" id="A0A8J3J3I5"/>
<organism evidence="1 2">
    <name type="scientific">Reticulibacter mediterranei</name>
    <dbReference type="NCBI Taxonomy" id="2778369"/>
    <lineage>
        <taxon>Bacteria</taxon>
        <taxon>Bacillati</taxon>
        <taxon>Chloroflexota</taxon>
        <taxon>Ktedonobacteria</taxon>
        <taxon>Ktedonobacterales</taxon>
        <taxon>Reticulibacteraceae</taxon>
        <taxon>Reticulibacter</taxon>
    </lineage>
</organism>
<gene>
    <name evidence="1" type="ORF">KSF_109390</name>
</gene>
<accession>A0A8J3J3I5</accession>
<dbReference type="PANTHER" id="PTHR39217">
    <property type="match status" value="1"/>
</dbReference>
<dbReference type="InterPro" id="IPR053191">
    <property type="entry name" value="DcsG_Biosynth_Enzyme"/>
</dbReference>